<dbReference type="AlphaFoldDB" id="A0A6J8CRK5"/>
<reference evidence="1 2" key="1">
    <citation type="submission" date="2020-06" db="EMBL/GenBank/DDBJ databases">
        <authorList>
            <person name="Li R."/>
            <person name="Bekaert M."/>
        </authorList>
    </citation>
    <scope>NUCLEOTIDE SEQUENCE [LARGE SCALE GENOMIC DNA]</scope>
    <source>
        <strain evidence="2">wild</strain>
    </source>
</reference>
<accession>A0A6J8CRK5</accession>
<dbReference type="EMBL" id="CACVKT020005908">
    <property type="protein sequence ID" value="CAC5398505.1"/>
    <property type="molecule type" value="Genomic_DNA"/>
</dbReference>
<proteinExistence type="predicted"/>
<dbReference type="Proteomes" id="UP000507470">
    <property type="component" value="Unassembled WGS sequence"/>
</dbReference>
<sequence length="187" mass="21398">MFVVSSIWISHRLRDIQLKLDARVQNHLNQTEEHAMDLNDDTDEQLDRISDYDSINENEMLPFPSVDVFRDKESNLDTDNIATIQSCNHYSTPSSDNLYHEVIDDSVYLNPYQSIEIHWNSKKVHDYCTTSGINFLEMSSPVLTDKASNKQHSTDDTDVSIGNDQLDVTVQSESPEINAIFSVIEKT</sequence>
<keyword evidence="2" id="KW-1185">Reference proteome</keyword>
<name>A0A6J8CRK5_MYTCO</name>
<gene>
    <name evidence="1" type="ORF">MCOR_32873</name>
</gene>
<protein>
    <submittedName>
        <fullName evidence="1">Uncharacterized protein</fullName>
    </submittedName>
</protein>
<evidence type="ECO:0000313" key="1">
    <source>
        <dbReference type="EMBL" id="CAC5398505.1"/>
    </source>
</evidence>
<organism evidence="1 2">
    <name type="scientific">Mytilus coruscus</name>
    <name type="common">Sea mussel</name>
    <dbReference type="NCBI Taxonomy" id="42192"/>
    <lineage>
        <taxon>Eukaryota</taxon>
        <taxon>Metazoa</taxon>
        <taxon>Spiralia</taxon>
        <taxon>Lophotrochozoa</taxon>
        <taxon>Mollusca</taxon>
        <taxon>Bivalvia</taxon>
        <taxon>Autobranchia</taxon>
        <taxon>Pteriomorphia</taxon>
        <taxon>Mytilida</taxon>
        <taxon>Mytiloidea</taxon>
        <taxon>Mytilidae</taxon>
        <taxon>Mytilinae</taxon>
        <taxon>Mytilus</taxon>
    </lineage>
</organism>
<evidence type="ECO:0000313" key="2">
    <source>
        <dbReference type="Proteomes" id="UP000507470"/>
    </source>
</evidence>